<evidence type="ECO:0000256" key="1">
    <source>
        <dbReference type="SAM" id="SignalP"/>
    </source>
</evidence>
<comment type="caution">
    <text evidence="2">The sequence shown here is derived from an EMBL/GenBank/DDBJ whole genome shotgun (WGS) entry which is preliminary data.</text>
</comment>
<reference evidence="2 3" key="1">
    <citation type="submission" date="2020-08" db="EMBL/GenBank/DDBJ databases">
        <title>Genomic Encyclopedia of Type Strains, Phase IV (KMG-IV): sequencing the most valuable type-strain genomes for metagenomic binning, comparative biology and taxonomic classification.</title>
        <authorList>
            <person name="Goeker M."/>
        </authorList>
    </citation>
    <scope>NUCLEOTIDE SEQUENCE [LARGE SCALE GENOMIC DNA]</scope>
    <source>
        <strain evidence="2 3">DSM 28570</strain>
    </source>
</reference>
<accession>A0A840UTP3</accession>
<dbReference type="AlphaFoldDB" id="A0A840UTP3"/>
<organism evidence="2 3">
    <name type="scientific">Desulfoprunum benzoelyticum</name>
    <dbReference type="NCBI Taxonomy" id="1506996"/>
    <lineage>
        <taxon>Bacteria</taxon>
        <taxon>Pseudomonadati</taxon>
        <taxon>Thermodesulfobacteriota</taxon>
        <taxon>Desulfobulbia</taxon>
        <taxon>Desulfobulbales</taxon>
        <taxon>Desulfobulbaceae</taxon>
        <taxon>Desulfoprunum</taxon>
    </lineage>
</organism>
<dbReference type="Gene3D" id="3.40.50.11550">
    <property type="match status" value="1"/>
</dbReference>
<evidence type="ECO:0000313" key="3">
    <source>
        <dbReference type="Proteomes" id="UP000539642"/>
    </source>
</evidence>
<feature type="chain" id="PRO_5032799622" description="Haem-binding uptake Tiki superfamily ChaN domain-containing protein" evidence="1">
    <location>
        <begin position="23"/>
        <end position="252"/>
    </location>
</feature>
<protein>
    <recommendedName>
        <fullName evidence="4">Haem-binding uptake Tiki superfamily ChaN domain-containing protein</fullName>
    </recommendedName>
</protein>
<evidence type="ECO:0008006" key="4">
    <source>
        <dbReference type="Google" id="ProtNLM"/>
    </source>
</evidence>
<feature type="signal peptide" evidence="1">
    <location>
        <begin position="1"/>
        <end position="22"/>
    </location>
</feature>
<keyword evidence="3" id="KW-1185">Reference proteome</keyword>
<name>A0A840UTP3_9BACT</name>
<proteinExistence type="predicted"/>
<dbReference type="SUPFAM" id="SSF159501">
    <property type="entry name" value="EreA/ChaN-like"/>
    <property type="match status" value="1"/>
</dbReference>
<keyword evidence="1" id="KW-0732">Signal</keyword>
<evidence type="ECO:0000313" key="2">
    <source>
        <dbReference type="EMBL" id="MBB5349557.1"/>
    </source>
</evidence>
<dbReference type="EMBL" id="JACHEO010000029">
    <property type="protein sequence ID" value="MBB5349557.1"/>
    <property type="molecule type" value="Genomic_DNA"/>
</dbReference>
<dbReference type="Proteomes" id="UP000539642">
    <property type="component" value="Unassembled WGS sequence"/>
</dbReference>
<dbReference type="RefSeq" id="WP_183352341.1">
    <property type="nucleotide sequence ID" value="NZ_JACHEO010000029.1"/>
</dbReference>
<sequence length="252" mass="27319">MKYFIFATIGFAVLCGGGAALSADSAAVAQAAKKILLPCQGKGVLVLGERHQHPESQELFLAMIENQIGQGRRVFVGLEISGDQQGNLDALLADPVSVKDDVQLYHAIDHPAYREMLRRLGRYAHAGVDVRAIDAAEEDKDRDVTMSRNVVAAVRSGKYDVVLVLVGNNHAIKKMKWHSDSGSSTRYLAERLVDDGLNVCSVMQRFTGQEGGPVVVSGRSLEKDALIMDLIRSIYHAEDMTGDGVADVVVGW</sequence>
<gene>
    <name evidence="2" type="ORF">HNQ81_003313</name>
</gene>